<dbReference type="GO" id="GO:0045505">
    <property type="term" value="F:dynein intermediate chain binding"/>
    <property type="evidence" value="ECO:0007669"/>
    <property type="project" value="TreeGrafter"/>
</dbReference>
<reference evidence="1 2" key="1">
    <citation type="submission" date="2006-10" db="EMBL/GenBank/DDBJ databases">
        <title>The Genome Sequence of Batrachochytrium dendrobatidis JEL423.</title>
        <authorList>
            <consortium name="The Broad Institute Genome Sequencing Platform"/>
            <person name="Birren B."/>
            <person name="Lander E."/>
            <person name="Galagan J."/>
            <person name="Cuomo C."/>
            <person name="Devon K."/>
            <person name="Jaffe D."/>
            <person name="Butler J."/>
            <person name="Alvarez P."/>
            <person name="Gnerre S."/>
            <person name="Grabherr M."/>
            <person name="Kleber M."/>
            <person name="Mauceli E."/>
            <person name="Brockman W."/>
            <person name="Young S."/>
            <person name="LaButti K."/>
            <person name="Sykes S."/>
            <person name="DeCaprio D."/>
            <person name="Crawford M."/>
            <person name="Koehrsen M."/>
            <person name="Engels R."/>
            <person name="Montgomery P."/>
            <person name="Pearson M."/>
            <person name="Howarth C."/>
            <person name="Larson L."/>
            <person name="White J."/>
            <person name="O'Leary S."/>
            <person name="Kodira C."/>
            <person name="Zeng Q."/>
            <person name="Yandava C."/>
            <person name="Alvarado L."/>
            <person name="Longcore J."/>
            <person name="James T."/>
        </authorList>
    </citation>
    <scope>NUCLEOTIDE SEQUENCE [LARGE SCALE GENOMIC DNA]</scope>
    <source>
        <strain evidence="1 2">JEL423</strain>
    </source>
</reference>
<sequence length="183" mass="20023">MNLAGSKMNLAGSRGNLFGSKANIAGSRYGSIRNLTNKNNAIAAEQTSSNPTTAIVYENTYKLKPDKSVYETGYNSHGWFPTNTVKLIIEETLAKHLAKVKYDCDIVPELVKTIANDVMQSVKGLELDRYKIVVDVNVGEFKGQGIKVASRAVWDTTTDSYASASFKNATLFAVAIVFGCYYE</sequence>
<evidence type="ECO:0000313" key="1">
    <source>
        <dbReference type="EMBL" id="OAJ43530.1"/>
    </source>
</evidence>
<proteinExistence type="predicted"/>
<dbReference type="GO" id="GO:0005737">
    <property type="term" value="C:cytoplasm"/>
    <property type="evidence" value="ECO:0007669"/>
    <property type="project" value="TreeGrafter"/>
</dbReference>
<protein>
    <recommendedName>
        <fullName evidence="3">Tctex-1 family protein</fullName>
    </recommendedName>
</protein>
<dbReference type="InterPro" id="IPR005334">
    <property type="entry name" value="Tctex-1-like"/>
</dbReference>
<accession>A0A177WVS8</accession>
<dbReference type="GO" id="GO:0005868">
    <property type="term" value="C:cytoplasmic dynein complex"/>
    <property type="evidence" value="ECO:0007669"/>
    <property type="project" value="TreeGrafter"/>
</dbReference>
<dbReference type="VEuPathDB" id="FungiDB:BDEG_26883"/>
<dbReference type="eggNOG" id="KOG4108">
    <property type="taxonomic scope" value="Eukaryota"/>
</dbReference>
<dbReference type="AlphaFoldDB" id="A0A177WVS8"/>
<dbReference type="Gene3D" id="3.30.1140.40">
    <property type="entry name" value="Tctex-1"/>
    <property type="match status" value="1"/>
</dbReference>
<dbReference type="STRING" id="403673.A0A177WVS8"/>
<dbReference type="EMBL" id="DS022310">
    <property type="protein sequence ID" value="OAJ43530.1"/>
    <property type="molecule type" value="Genomic_DNA"/>
</dbReference>
<dbReference type="PANTHER" id="PTHR21255">
    <property type="entry name" value="T-COMPLEX-ASSOCIATED-TESTIS-EXPRESSED 1/ DYNEIN LIGHT CHAIN"/>
    <property type="match status" value="1"/>
</dbReference>
<dbReference type="Proteomes" id="UP000077115">
    <property type="component" value="Unassembled WGS sequence"/>
</dbReference>
<dbReference type="PANTHER" id="PTHR21255:SF7">
    <property type="entry name" value="DYNEIN LIGHT CHAIN TCTEX-TYPE PROTEIN 2B"/>
    <property type="match status" value="1"/>
</dbReference>
<evidence type="ECO:0008006" key="3">
    <source>
        <dbReference type="Google" id="ProtNLM"/>
    </source>
</evidence>
<reference evidence="1 2" key="2">
    <citation type="submission" date="2016-05" db="EMBL/GenBank/DDBJ databases">
        <title>Lineage-specific infection strategies underlie the spectrum of fungal disease in amphibians.</title>
        <authorList>
            <person name="Cuomo C.A."/>
            <person name="Farrer R.A."/>
            <person name="James T."/>
            <person name="Longcore J."/>
            <person name="Birren B."/>
        </authorList>
    </citation>
    <scope>NUCLEOTIDE SEQUENCE [LARGE SCALE GENOMIC DNA]</scope>
    <source>
        <strain evidence="1 2">JEL423</strain>
    </source>
</reference>
<name>A0A177WVS8_BATDL</name>
<dbReference type="GO" id="GO:0007018">
    <property type="term" value="P:microtubule-based movement"/>
    <property type="evidence" value="ECO:0007669"/>
    <property type="project" value="TreeGrafter"/>
</dbReference>
<dbReference type="InterPro" id="IPR038586">
    <property type="entry name" value="Tctex-1-like_sf"/>
</dbReference>
<dbReference type="Pfam" id="PF03645">
    <property type="entry name" value="Tctex-1"/>
    <property type="match status" value="1"/>
</dbReference>
<organism evidence="1 2">
    <name type="scientific">Batrachochytrium dendrobatidis (strain JEL423)</name>
    <dbReference type="NCBI Taxonomy" id="403673"/>
    <lineage>
        <taxon>Eukaryota</taxon>
        <taxon>Fungi</taxon>
        <taxon>Fungi incertae sedis</taxon>
        <taxon>Chytridiomycota</taxon>
        <taxon>Chytridiomycota incertae sedis</taxon>
        <taxon>Chytridiomycetes</taxon>
        <taxon>Rhizophydiales</taxon>
        <taxon>Rhizophydiales incertae sedis</taxon>
        <taxon>Batrachochytrium</taxon>
    </lineage>
</organism>
<evidence type="ECO:0000313" key="2">
    <source>
        <dbReference type="Proteomes" id="UP000077115"/>
    </source>
</evidence>
<dbReference type="OrthoDB" id="10260741at2759"/>
<dbReference type="CDD" id="cd21459">
    <property type="entry name" value="DLC-like_TCTEX1D2"/>
    <property type="match status" value="1"/>
</dbReference>
<gene>
    <name evidence="1" type="ORF">BDEG_26883</name>
</gene>